<name>A0A3P8IC88_9TREM</name>
<accession>A0A3P8IC88</accession>
<dbReference type="AlphaFoldDB" id="A0A3P8IC88"/>
<organism evidence="2 3">
    <name type="scientific">Echinostoma caproni</name>
    <dbReference type="NCBI Taxonomy" id="27848"/>
    <lineage>
        <taxon>Eukaryota</taxon>
        <taxon>Metazoa</taxon>
        <taxon>Spiralia</taxon>
        <taxon>Lophotrochozoa</taxon>
        <taxon>Platyhelminthes</taxon>
        <taxon>Trematoda</taxon>
        <taxon>Digenea</taxon>
        <taxon>Plagiorchiida</taxon>
        <taxon>Echinostomata</taxon>
        <taxon>Echinostomatoidea</taxon>
        <taxon>Echinostomatidae</taxon>
        <taxon>Echinostoma</taxon>
    </lineage>
</organism>
<proteinExistence type="predicted"/>
<reference evidence="2 3" key="1">
    <citation type="submission" date="2018-11" db="EMBL/GenBank/DDBJ databases">
        <authorList>
            <consortium name="Pathogen Informatics"/>
        </authorList>
    </citation>
    <scope>NUCLEOTIDE SEQUENCE [LARGE SCALE GENOMIC DNA]</scope>
    <source>
        <strain evidence="2 3">Egypt</strain>
    </source>
</reference>
<evidence type="ECO:0000313" key="3">
    <source>
        <dbReference type="Proteomes" id="UP000272942"/>
    </source>
</evidence>
<evidence type="ECO:0000256" key="1">
    <source>
        <dbReference type="SAM" id="MobiDB-lite"/>
    </source>
</evidence>
<protein>
    <submittedName>
        <fullName evidence="2">Uncharacterized protein</fullName>
    </submittedName>
</protein>
<sequence>MVPVHPSSNLGLSSPSTPEQASSQIKSSTPSEKSVNRTPMDDRSVRRPLSFDRSLLERILSAGMLRSTAENPVTPDVSDHADGIEQNVQQFRAFRIVCADPTSGETPKRNLLERCSTLQLSGLDRSSEDEHADNSLERACEGIARNVVREAFHQWLSCCRKLRILRSRLVNVVTPRLLTVDSPTDASTGIDRQSWQQLRDSTDTWSSACVDICLSVAYCLRALSVENTPVNYEAAV</sequence>
<keyword evidence="3" id="KW-1185">Reference proteome</keyword>
<feature type="region of interest" description="Disordered" evidence="1">
    <location>
        <begin position="1"/>
        <end position="48"/>
    </location>
</feature>
<evidence type="ECO:0000313" key="2">
    <source>
        <dbReference type="EMBL" id="VDP91604.1"/>
    </source>
</evidence>
<feature type="compositionally biased region" description="Polar residues" evidence="1">
    <location>
        <begin position="1"/>
        <end position="37"/>
    </location>
</feature>
<dbReference type="EMBL" id="UZAN01057290">
    <property type="protein sequence ID" value="VDP91604.1"/>
    <property type="molecule type" value="Genomic_DNA"/>
</dbReference>
<dbReference type="Proteomes" id="UP000272942">
    <property type="component" value="Unassembled WGS sequence"/>
</dbReference>
<gene>
    <name evidence="2" type="ORF">ECPE_LOCUS14332</name>
</gene>